<dbReference type="AlphaFoldDB" id="A0A3E0K0D8"/>
<evidence type="ECO:0000313" key="2">
    <source>
        <dbReference type="EMBL" id="REJ25863.1"/>
    </source>
</evidence>
<name>A0A3E0K0D8_9BACI</name>
<proteinExistence type="predicted"/>
<comment type="caution">
    <text evidence="2">The sequence shown here is derived from an EMBL/GenBank/DDBJ whole genome shotgun (WGS) entry which is preliminary data.</text>
</comment>
<feature type="transmembrane region" description="Helical" evidence="1">
    <location>
        <begin position="50"/>
        <end position="73"/>
    </location>
</feature>
<gene>
    <name evidence="2" type="ORF">C6P37_14545</name>
</gene>
<evidence type="ECO:0000256" key="1">
    <source>
        <dbReference type="SAM" id="Phobius"/>
    </source>
</evidence>
<dbReference type="Proteomes" id="UP000257014">
    <property type="component" value="Unassembled WGS sequence"/>
</dbReference>
<keyword evidence="1" id="KW-1133">Transmembrane helix</keyword>
<reference evidence="2 3" key="1">
    <citation type="submission" date="2018-03" db="EMBL/GenBank/DDBJ databases">
        <authorList>
            <person name="Keele B.F."/>
        </authorList>
    </citation>
    <scope>NUCLEOTIDE SEQUENCE [LARGE SCALE GENOMIC DNA]</scope>
    <source>
        <strain evidence="2">ZCTH4_d</strain>
    </source>
</reference>
<organism evidence="2 3">
    <name type="scientific">Caldibacillus debilis</name>
    <dbReference type="NCBI Taxonomy" id="301148"/>
    <lineage>
        <taxon>Bacteria</taxon>
        <taxon>Bacillati</taxon>
        <taxon>Bacillota</taxon>
        <taxon>Bacilli</taxon>
        <taxon>Bacillales</taxon>
        <taxon>Bacillaceae</taxon>
        <taxon>Caldibacillus</taxon>
    </lineage>
</organism>
<keyword evidence="1" id="KW-0812">Transmembrane</keyword>
<sequence length="76" mass="8708">MYHHCIRHVGKPVAIRTRDGFLHRGIITHVNRSHVFLRPFPNRGNYGYHLFWGFGLGLGIGIALGAIVTLSLIRFW</sequence>
<protein>
    <submittedName>
        <fullName evidence="2">Uncharacterized protein</fullName>
    </submittedName>
</protein>
<keyword evidence="1" id="KW-0472">Membrane</keyword>
<dbReference type="EMBL" id="QEWE01000030">
    <property type="protein sequence ID" value="REJ25863.1"/>
    <property type="molecule type" value="Genomic_DNA"/>
</dbReference>
<accession>A0A3E0K0D8</accession>
<evidence type="ECO:0000313" key="3">
    <source>
        <dbReference type="Proteomes" id="UP000257014"/>
    </source>
</evidence>